<dbReference type="PANTHER" id="PTHR33517:SF5">
    <property type="entry name" value="FAMILY WITH SEQUENCE SIMILARITY 170 MEMBER A"/>
    <property type="match status" value="1"/>
</dbReference>
<gene>
    <name evidence="2" type="ORF">QTO34_013750</name>
</gene>
<dbReference type="PANTHER" id="PTHR33517">
    <property type="entry name" value="PROTEIN FAM170B-RELATED"/>
    <property type="match status" value="1"/>
</dbReference>
<dbReference type="Proteomes" id="UP001177744">
    <property type="component" value="Unassembled WGS sequence"/>
</dbReference>
<comment type="caution">
    <text evidence="2">The sequence shown here is derived from an EMBL/GenBank/DDBJ whole genome shotgun (WGS) entry which is preliminary data.</text>
</comment>
<evidence type="ECO:0000313" key="3">
    <source>
        <dbReference type="Proteomes" id="UP001177744"/>
    </source>
</evidence>
<feature type="compositionally biased region" description="Basic and acidic residues" evidence="1">
    <location>
        <begin position="527"/>
        <end position="537"/>
    </location>
</feature>
<feature type="region of interest" description="Disordered" evidence="1">
    <location>
        <begin position="512"/>
        <end position="537"/>
    </location>
</feature>
<evidence type="ECO:0000313" key="2">
    <source>
        <dbReference type="EMBL" id="KAK1345045.1"/>
    </source>
</evidence>
<dbReference type="InterPro" id="IPR040879">
    <property type="entry name" value="Spt46-like"/>
</dbReference>
<organism evidence="2 3">
    <name type="scientific">Cnephaeus nilssonii</name>
    <name type="common">Northern bat</name>
    <name type="synonym">Eptesicus nilssonii</name>
    <dbReference type="NCBI Taxonomy" id="3371016"/>
    <lineage>
        <taxon>Eukaryota</taxon>
        <taxon>Metazoa</taxon>
        <taxon>Chordata</taxon>
        <taxon>Craniata</taxon>
        <taxon>Vertebrata</taxon>
        <taxon>Euteleostomi</taxon>
        <taxon>Mammalia</taxon>
        <taxon>Eutheria</taxon>
        <taxon>Laurasiatheria</taxon>
        <taxon>Chiroptera</taxon>
        <taxon>Yangochiroptera</taxon>
        <taxon>Vespertilionidae</taxon>
        <taxon>Cnephaeus</taxon>
    </lineage>
</organism>
<protein>
    <submittedName>
        <fullName evidence="2">Uncharacterized protein</fullName>
    </submittedName>
</protein>
<dbReference type="AlphaFoldDB" id="A0AA40LTB8"/>
<feature type="region of interest" description="Disordered" evidence="1">
    <location>
        <begin position="434"/>
        <end position="458"/>
    </location>
</feature>
<feature type="region of interest" description="Disordered" evidence="1">
    <location>
        <begin position="244"/>
        <end position="280"/>
    </location>
</feature>
<keyword evidence="3" id="KW-1185">Reference proteome</keyword>
<feature type="compositionally biased region" description="Low complexity" evidence="1">
    <location>
        <begin position="251"/>
        <end position="260"/>
    </location>
</feature>
<dbReference type="EMBL" id="JAULJE010000003">
    <property type="protein sequence ID" value="KAK1345045.1"/>
    <property type="molecule type" value="Genomic_DNA"/>
</dbReference>
<feature type="compositionally biased region" description="Polar residues" evidence="1">
    <location>
        <begin position="125"/>
        <end position="137"/>
    </location>
</feature>
<dbReference type="GO" id="GO:0005634">
    <property type="term" value="C:nucleus"/>
    <property type="evidence" value="ECO:0007669"/>
    <property type="project" value="TreeGrafter"/>
</dbReference>
<proteinExistence type="predicted"/>
<name>A0AA40LTB8_CNENI</name>
<feature type="region of interest" description="Disordered" evidence="1">
    <location>
        <begin position="171"/>
        <end position="199"/>
    </location>
</feature>
<sequence length="537" mass="59343">MTQTLSSRRHWRRELSVLLAQSATPATLSPAPCASCWPNRGRSGVMCWQQVAVEKLPAPMDPDENRTVVGWDGGAGEQAAPGQGRSNRGPSHPTEYPADGDQWGEWGAGPPPGSQALREDGGTGPCNTQEDTPQRQSPVEAAACRQAAGERPDFSKGFICVFSPLKRPSLGTDGTCNTKDDAPQPKSTEETPSCSQAAREKSTFSEPFVCVFSPSKRPCLDEDAKLNSREGALQCRHKAVALTQRQKARKASSSQSISSKVKGNDAGRCISQDNVPQPESPMEAAACSQAAREKSAISEHLIGVSTPTKRPRLDEDGKEYTEIKEMPISQDSQQMEDSSDYLHTYIPSHALNNNEPFLSPAHGTEVRLMKIYYMRVQLKRGVAVLFHTKEGLVPPSKKIKMEEMTYLGKVHKDVPFSHMSQKKHLIAREPMLDSRAQEKSGEADSPAQPPALGGHPSAKTPEWLVALDSGFRYMACCRVFPTLEVLQEHVECGVREGFSCHVFHRAMAHLKHKERMRKKEEKKRRQRLDSRRKNIMA</sequence>
<accession>A0AA40LTB8</accession>
<evidence type="ECO:0000256" key="1">
    <source>
        <dbReference type="SAM" id="MobiDB-lite"/>
    </source>
</evidence>
<dbReference type="GO" id="GO:0009566">
    <property type="term" value="P:fertilization"/>
    <property type="evidence" value="ECO:0007669"/>
    <property type="project" value="TreeGrafter"/>
</dbReference>
<feature type="region of interest" description="Disordered" evidence="1">
    <location>
        <begin position="58"/>
        <end position="148"/>
    </location>
</feature>
<dbReference type="Pfam" id="PF17734">
    <property type="entry name" value="Spt46"/>
    <property type="match status" value="1"/>
</dbReference>
<feature type="compositionally biased region" description="Basic residues" evidence="1">
    <location>
        <begin position="512"/>
        <end position="526"/>
    </location>
</feature>
<reference evidence="2" key="1">
    <citation type="submission" date="2023-06" db="EMBL/GenBank/DDBJ databases">
        <title>Reference genome for the Northern bat (Eptesicus nilssonii), a most northern bat species.</title>
        <authorList>
            <person name="Laine V.N."/>
            <person name="Pulliainen A.T."/>
            <person name="Lilley T.M."/>
        </authorList>
    </citation>
    <scope>NUCLEOTIDE SEQUENCE</scope>
    <source>
        <strain evidence="2">BLF_Eptnil</strain>
        <tissue evidence="2">Kidney</tissue>
    </source>
</reference>
<feature type="compositionally biased region" description="Basic and acidic residues" evidence="1">
    <location>
        <begin position="178"/>
        <end position="189"/>
    </location>
</feature>